<dbReference type="InterPro" id="IPR052173">
    <property type="entry name" value="Beta-lactam_resp_regulator"/>
</dbReference>
<dbReference type="Gene3D" id="3.30.2010.10">
    <property type="entry name" value="Metalloproteases ('zincins'), catalytic domain"/>
    <property type="match status" value="1"/>
</dbReference>
<feature type="transmembrane region" description="Helical" evidence="1">
    <location>
        <begin position="167"/>
        <end position="186"/>
    </location>
</feature>
<proteinExistence type="predicted"/>
<reference evidence="3 4" key="1">
    <citation type="journal article" date="2014" name="Int. J. Syst. Evol. Microbiol.">
        <title>Lysinibacillus halotolerans sp. nov., isolated from saline-alkaline soil.</title>
        <authorList>
            <person name="Kong D."/>
            <person name="Wang Y."/>
            <person name="Zhao B."/>
            <person name="Li Y."/>
            <person name="Song J."/>
            <person name="Zhai Y."/>
            <person name="Zhang C."/>
            <person name="Wang H."/>
            <person name="Chen X."/>
            <person name="Zhao B."/>
            <person name="Ruan Z."/>
        </authorList>
    </citation>
    <scope>NUCLEOTIDE SEQUENCE [LARGE SCALE GENOMIC DNA]</scope>
    <source>
        <strain evidence="3 4">MCCC 1A12703</strain>
    </source>
</reference>
<dbReference type="RefSeq" id="WP_122970543.1">
    <property type="nucleotide sequence ID" value="NZ_RHLQ01000002.1"/>
</dbReference>
<dbReference type="InterPro" id="IPR008756">
    <property type="entry name" value="Peptidase_M56"/>
</dbReference>
<feature type="domain" description="Peptidase M56" evidence="2">
    <location>
        <begin position="64"/>
        <end position="247"/>
    </location>
</feature>
<sequence length="282" mass="33057">MSKRRATITYIVPLAISSIIFVQMGLYILSIMGIWNSKYNLVVACHSLLKAIGLSSLRYALDLLVFYTVLYLMWKIGSQLINSWNLKRKFKQYQDITLTNDFNLMYQKERDDIVVISHPVPLAITMGFIKPKIVISTGVINLLTEEELRSVISHEFYHYRNRDPLKVFLISLCASTMWYIPILQWFTQQYRIIQEILADDYAIKRQNTPVYLSSALLKMIKVGKQHKMPFAYVSFADTSVNYRIEYILNPLKNIEWKIPKKESYISLFIFLLICLFFIYALA</sequence>
<protein>
    <submittedName>
        <fullName evidence="3">M56 family peptidase</fullName>
    </submittedName>
</protein>
<dbReference type="PANTHER" id="PTHR34978:SF3">
    <property type="entry name" value="SLR0241 PROTEIN"/>
    <property type="match status" value="1"/>
</dbReference>
<comment type="caution">
    <text evidence="3">The sequence shown here is derived from an EMBL/GenBank/DDBJ whole genome shotgun (WGS) entry which is preliminary data.</text>
</comment>
<name>A0A3M8HG18_9BACI</name>
<evidence type="ECO:0000313" key="4">
    <source>
        <dbReference type="Proteomes" id="UP000279909"/>
    </source>
</evidence>
<evidence type="ECO:0000256" key="1">
    <source>
        <dbReference type="SAM" id="Phobius"/>
    </source>
</evidence>
<keyword evidence="1" id="KW-1133">Transmembrane helix</keyword>
<organism evidence="3 4">
    <name type="scientific">Lysinibacillus halotolerans</name>
    <dbReference type="NCBI Taxonomy" id="1368476"/>
    <lineage>
        <taxon>Bacteria</taxon>
        <taxon>Bacillati</taxon>
        <taxon>Bacillota</taxon>
        <taxon>Bacilli</taxon>
        <taxon>Bacillales</taxon>
        <taxon>Bacillaceae</taxon>
        <taxon>Lysinibacillus</taxon>
    </lineage>
</organism>
<dbReference type="PANTHER" id="PTHR34978">
    <property type="entry name" value="POSSIBLE SENSOR-TRANSDUCER PROTEIN BLAR"/>
    <property type="match status" value="1"/>
</dbReference>
<dbReference type="EMBL" id="RHLQ01000002">
    <property type="protein sequence ID" value="RND01329.1"/>
    <property type="molecule type" value="Genomic_DNA"/>
</dbReference>
<dbReference type="Proteomes" id="UP000279909">
    <property type="component" value="Unassembled WGS sequence"/>
</dbReference>
<evidence type="ECO:0000259" key="2">
    <source>
        <dbReference type="Pfam" id="PF05569"/>
    </source>
</evidence>
<accession>A0A3M8HG18</accession>
<dbReference type="OrthoDB" id="2448482at2"/>
<keyword evidence="4" id="KW-1185">Reference proteome</keyword>
<gene>
    <name evidence="3" type="ORF">EC501_01600</name>
</gene>
<feature type="transmembrane region" description="Helical" evidence="1">
    <location>
        <begin position="12"/>
        <end position="36"/>
    </location>
</feature>
<dbReference type="Pfam" id="PF05569">
    <property type="entry name" value="Peptidase_M56"/>
    <property type="match status" value="1"/>
</dbReference>
<keyword evidence="1" id="KW-0812">Transmembrane</keyword>
<dbReference type="CDD" id="cd07326">
    <property type="entry name" value="M56_BlaR1_MecR1_like"/>
    <property type="match status" value="1"/>
</dbReference>
<evidence type="ECO:0000313" key="3">
    <source>
        <dbReference type="EMBL" id="RND01329.1"/>
    </source>
</evidence>
<keyword evidence="1" id="KW-0472">Membrane</keyword>
<feature type="transmembrane region" description="Helical" evidence="1">
    <location>
        <begin position="263"/>
        <end position="281"/>
    </location>
</feature>
<dbReference type="AlphaFoldDB" id="A0A3M8HG18"/>